<reference evidence="1" key="2">
    <citation type="submission" date="2023-01" db="EMBL/GenBank/DDBJ databases">
        <authorList>
            <person name="Petersen C."/>
        </authorList>
    </citation>
    <scope>NUCLEOTIDE SEQUENCE</scope>
    <source>
        <strain evidence="1">IBT 17514</strain>
    </source>
</reference>
<dbReference type="EMBL" id="JAQJAN010000001">
    <property type="protein sequence ID" value="KAJ5740521.1"/>
    <property type="molecule type" value="Genomic_DNA"/>
</dbReference>
<evidence type="ECO:0000313" key="2">
    <source>
        <dbReference type="Proteomes" id="UP001215712"/>
    </source>
</evidence>
<comment type="caution">
    <text evidence="1">The sequence shown here is derived from an EMBL/GenBank/DDBJ whole genome shotgun (WGS) entry which is preliminary data.</text>
</comment>
<dbReference type="Proteomes" id="UP001215712">
    <property type="component" value="Unassembled WGS sequence"/>
</dbReference>
<dbReference type="AlphaFoldDB" id="A0AAD6HW88"/>
<organism evidence="1 2">
    <name type="scientific">Penicillium malachiteum</name>
    <dbReference type="NCBI Taxonomy" id="1324776"/>
    <lineage>
        <taxon>Eukaryota</taxon>
        <taxon>Fungi</taxon>
        <taxon>Dikarya</taxon>
        <taxon>Ascomycota</taxon>
        <taxon>Pezizomycotina</taxon>
        <taxon>Eurotiomycetes</taxon>
        <taxon>Eurotiomycetidae</taxon>
        <taxon>Eurotiales</taxon>
        <taxon>Aspergillaceae</taxon>
        <taxon>Penicillium</taxon>
    </lineage>
</organism>
<protein>
    <submittedName>
        <fullName evidence="1">Uncharacterized protein</fullName>
    </submittedName>
</protein>
<name>A0AAD6HW88_9EURO</name>
<proteinExistence type="predicted"/>
<reference evidence="1" key="1">
    <citation type="journal article" date="2023" name="IMA Fungus">
        <title>Comparative genomic study of the Penicillium genus elucidates a diverse pangenome and 15 lateral gene transfer events.</title>
        <authorList>
            <person name="Petersen C."/>
            <person name="Sorensen T."/>
            <person name="Nielsen M.R."/>
            <person name="Sondergaard T.E."/>
            <person name="Sorensen J.L."/>
            <person name="Fitzpatrick D.A."/>
            <person name="Frisvad J.C."/>
            <person name="Nielsen K.L."/>
        </authorList>
    </citation>
    <scope>NUCLEOTIDE SEQUENCE</scope>
    <source>
        <strain evidence="1">IBT 17514</strain>
    </source>
</reference>
<accession>A0AAD6HW88</accession>
<keyword evidence="2" id="KW-1185">Reference proteome</keyword>
<sequence>MKYTDVVINETIMGSRDDLAQKRPLGPPLLSEKSSNCHRLLRLEHSDRPPTPTKTRNQYVPRNTLIRIPEILVNMPS</sequence>
<gene>
    <name evidence="1" type="ORF">N7493_000393</name>
</gene>
<evidence type="ECO:0000313" key="1">
    <source>
        <dbReference type="EMBL" id="KAJ5740521.1"/>
    </source>
</evidence>